<dbReference type="Proteomes" id="UP001183607">
    <property type="component" value="Unassembled WGS sequence"/>
</dbReference>
<sequence length="135" mass="13785">MTEGDVATAPATPAPDHDPVVDRLAEGLAARDVPLAGARVLLLGLPECRDGEASAVPPLAALLHAAGALVRAVAPHAATAAHPAGLLCVPLTARELSEADAVVLLATPGEAERPLVERWAAYVHDARPAPRTPRT</sequence>
<accession>A0ABD5ECE5</accession>
<dbReference type="InterPro" id="IPR036220">
    <property type="entry name" value="UDP-Glc/GDP-Man_DH_C_sf"/>
</dbReference>
<reference evidence="2" key="1">
    <citation type="submission" date="2023-07" db="EMBL/GenBank/DDBJ databases">
        <title>30 novel species of actinomycetes from the DSMZ collection.</title>
        <authorList>
            <person name="Nouioui I."/>
        </authorList>
    </citation>
    <scope>NUCLEOTIDE SEQUENCE [LARGE SCALE GENOMIC DNA]</scope>
    <source>
        <strain evidence="2">DSM 41982</strain>
    </source>
</reference>
<comment type="caution">
    <text evidence="1">The sequence shown here is derived from an EMBL/GenBank/DDBJ whole genome shotgun (WGS) entry which is preliminary data.</text>
</comment>
<protein>
    <submittedName>
        <fullName evidence="1">Uncharacterized protein</fullName>
    </submittedName>
</protein>
<gene>
    <name evidence="1" type="ORF">RM574_23460</name>
</gene>
<dbReference type="AlphaFoldDB" id="A0ABD5ECE5"/>
<evidence type="ECO:0000313" key="1">
    <source>
        <dbReference type="EMBL" id="MDT0418447.1"/>
    </source>
</evidence>
<organism evidence="1 2">
    <name type="scientific">Streptomyces evansiae</name>
    <dbReference type="NCBI Taxonomy" id="3075535"/>
    <lineage>
        <taxon>Bacteria</taxon>
        <taxon>Bacillati</taxon>
        <taxon>Actinomycetota</taxon>
        <taxon>Actinomycetes</taxon>
        <taxon>Kitasatosporales</taxon>
        <taxon>Streptomycetaceae</taxon>
        <taxon>Streptomyces</taxon>
    </lineage>
</organism>
<name>A0ABD5ECE5_9ACTN</name>
<dbReference type="EMBL" id="JAVRER010000045">
    <property type="protein sequence ID" value="MDT0418447.1"/>
    <property type="molecule type" value="Genomic_DNA"/>
</dbReference>
<dbReference type="RefSeq" id="WP_311677482.1">
    <property type="nucleotide sequence ID" value="NZ_JAVRER010000045.1"/>
</dbReference>
<proteinExistence type="predicted"/>
<evidence type="ECO:0000313" key="2">
    <source>
        <dbReference type="Proteomes" id="UP001183607"/>
    </source>
</evidence>
<dbReference type="SUPFAM" id="SSF52413">
    <property type="entry name" value="UDP-glucose/GDP-mannose dehydrogenase C-terminal domain"/>
    <property type="match status" value="1"/>
</dbReference>